<comment type="caution">
    <text evidence="1">The sequence shown here is derived from an EMBL/GenBank/DDBJ whole genome shotgun (WGS) entry which is preliminary data.</text>
</comment>
<protein>
    <recommendedName>
        <fullName evidence="3">DNA-directed DNA polymerase</fullName>
    </recommendedName>
</protein>
<name>A0A846HXH2_CLOBO</name>
<dbReference type="SUPFAM" id="SSF56672">
    <property type="entry name" value="DNA/RNA polymerases"/>
    <property type="match status" value="1"/>
</dbReference>
<gene>
    <name evidence="1" type="ORF">EXM69_08410</name>
</gene>
<evidence type="ECO:0008006" key="3">
    <source>
        <dbReference type="Google" id="ProtNLM"/>
    </source>
</evidence>
<dbReference type="Gene3D" id="3.90.1600.10">
    <property type="entry name" value="Palm domain of DNA polymerase"/>
    <property type="match status" value="1"/>
</dbReference>
<reference evidence="1 2" key="1">
    <citation type="submission" date="2019-02" db="EMBL/GenBank/DDBJ databases">
        <title>Genome sequencing of Clostridium botulinum clinical isolates.</title>
        <authorList>
            <person name="Brunt J."/>
            <person name="Van Vliet A.H.M."/>
            <person name="Stringer S.C."/>
            <person name="Grant K.A."/>
            <person name="Carter A.C."/>
            <person name="Peck M.W."/>
        </authorList>
    </citation>
    <scope>NUCLEOTIDE SEQUENCE [LARGE SCALE GENOMIC DNA]</scope>
    <source>
        <strain evidence="1 2">H142660711</strain>
    </source>
</reference>
<dbReference type="InterPro" id="IPR043502">
    <property type="entry name" value="DNA/RNA_pol_sf"/>
</dbReference>
<dbReference type="Proteomes" id="UP000473887">
    <property type="component" value="Unassembled WGS sequence"/>
</dbReference>
<accession>A0A846HXH2</accession>
<sequence>MLFYDFEVFKHDWLVVIKDTDTKKTHTIVNNREKLNIFYEVNKDNIWCGYNSRSYDQWILKAIIAGFNPKELNDHIILDHKPAWKFSSTLFKIQLYNYDVMTSFHGLKQLEGFMGNDIRETTVNFDIDRKLTEKELQEVIFYCNHDVEQTMEVFINRIEEFEAHMGLIKNFKLPLKYISKTKAQLSAIILGANKQDHEDEFEINIVPTIKINRYKEILNWYKNPLNRDYKKSLEIEVAGVPHIFGWGGLHGARDKYQDEGIFINSDVGSFYPSLMIQYDFLSRNVRDKSKYKEIYDYRMQLKKEGKKKEQQPYKIVLNSTYGASKDKYNNLFDPLQANNVCINGQLMLLDLIEKVTEKLPGVKLIQSNTDGVMWKLESEKDIETYKFICEEWCKRTCMTLDHDHIKKVVQKDVNNYLIVMENGKIKSKGAYVKSLNKLDYDLPIVNQALMDYFIEGITPEETILNCNQLKEFQKVVKISSKYLYGFHGDKKLDERVLRVFASRSRSDTGVFKVKTEGGTKEKIASTPMRCFIDNSDIEGKETPRKLDKQWYIDVAWKRIKDFIG</sequence>
<evidence type="ECO:0000313" key="2">
    <source>
        <dbReference type="Proteomes" id="UP000473887"/>
    </source>
</evidence>
<dbReference type="RefSeq" id="WP_222645119.1">
    <property type="nucleotide sequence ID" value="NZ_JACBCN010000047.1"/>
</dbReference>
<dbReference type="EMBL" id="SGKC01000013">
    <property type="protein sequence ID" value="NEZ91968.1"/>
    <property type="molecule type" value="Genomic_DNA"/>
</dbReference>
<organism evidence="1 2">
    <name type="scientific">Clostridium botulinum</name>
    <dbReference type="NCBI Taxonomy" id="1491"/>
    <lineage>
        <taxon>Bacteria</taxon>
        <taxon>Bacillati</taxon>
        <taxon>Bacillota</taxon>
        <taxon>Clostridia</taxon>
        <taxon>Eubacteriales</taxon>
        <taxon>Clostridiaceae</taxon>
        <taxon>Clostridium</taxon>
    </lineage>
</organism>
<evidence type="ECO:0000313" key="1">
    <source>
        <dbReference type="EMBL" id="NEZ91968.1"/>
    </source>
</evidence>
<dbReference type="AlphaFoldDB" id="A0A846HXH2"/>
<proteinExistence type="predicted"/>
<dbReference type="InterPro" id="IPR023211">
    <property type="entry name" value="DNA_pol_palm_dom_sf"/>
</dbReference>